<reference evidence="2 3" key="1">
    <citation type="journal article" date="2023" name="Plants (Basel)">
        <title>Bridging the Gap: Combining Genomics and Transcriptomics Approaches to Understand Stylosanthes scabra, an Orphan Legume from the Brazilian Caatinga.</title>
        <authorList>
            <person name="Ferreira-Neto J.R.C."/>
            <person name="da Silva M.D."/>
            <person name="Binneck E."/>
            <person name="de Melo N.F."/>
            <person name="da Silva R.H."/>
            <person name="de Melo A.L.T.M."/>
            <person name="Pandolfi V."/>
            <person name="Bustamante F.O."/>
            <person name="Brasileiro-Vidal A.C."/>
            <person name="Benko-Iseppon A.M."/>
        </authorList>
    </citation>
    <scope>NUCLEOTIDE SEQUENCE [LARGE SCALE GENOMIC DNA]</scope>
    <source>
        <tissue evidence="2">Leaves</tissue>
    </source>
</reference>
<sequence length="276" mass="31175">MYFKIRLFPGVTPFYLDVEKKKRFQLYWNYNASSSRPNLDDLSSEERVVVRILINLWGMEPLDPKNHFCNEEADRKSIVKMAGGLEAIAAMRRRILAGNSATEEGSMSPTHSDKDIAQGTSEVVKMGPSPPPSPPRKKQRKKKGVSREESNLDGGEGLDFFGCVLKEGFKASEFISNCLMSEETEERVSEFVVEDELIRMQKMMLPSAVLSYDVGREIPKFWSTIAAKDKAVHESAIQIKNLKATLATLQEENQKLEKDAKSANEKQRLPRSKLLS</sequence>
<dbReference type="Proteomes" id="UP001341840">
    <property type="component" value="Unassembled WGS sequence"/>
</dbReference>
<organism evidence="2 3">
    <name type="scientific">Stylosanthes scabra</name>
    <dbReference type="NCBI Taxonomy" id="79078"/>
    <lineage>
        <taxon>Eukaryota</taxon>
        <taxon>Viridiplantae</taxon>
        <taxon>Streptophyta</taxon>
        <taxon>Embryophyta</taxon>
        <taxon>Tracheophyta</taxon>
        <taxon>Spermatophyta</taxon>
        <taxon>Magnoliopsida</taxon>
        <taxon>eudicotyledons</taxon>
        <taxon>Gunneridae</taxon>
        <taxon>Pentapetalae</taxon>
        <taxon>rosids</taxon>
        <taxon>fabids</taxon>
        <taxon>Fabales</taxon>
        <taxon>Fabaceae</taxon>
        <taxon>Papilionoideae</taxon>
        <taxon>50 kb inversion clade</taxon>
        <taxon>dalbergioids sensu lato</taxon>
        <taxon>Dalbergieae</taxon>
        <taxon>Pterocarpus clade</taxon>
        <taxon>Stylosanthes</taxon>
    </lineage>
</organism>
<dbReference type="EMBL" id="JASCZI010062215">
    <property type="protein sequence ID" value="MED6140223.1"/>
    <property type="molecule type" value="Genomic_DNA"/>
</dbReference>
<keyword evidence="3" id="KW-1185">Reference proteome</keyword>
<proteinExistence type="predicted"/>
<feature type="region of interest" description="Disordered" evidence="1">
    <location>
        <begin position="255"/>
        <end position="276"/>
    </location>
</feature>
<feature type="compositionally biased region" description="Basic residues" evidence="1">
    <location>
        <begin position="135"/>
        <end position="144"/>
    </location>
</feature>
<feature type="region of interest" description="Disordered" evidence="1">
    <location>
        <begin position="122"/>
        <end position="151"/>
    </location>
</feature>
<protein>
    <submittedName>
        <fullName evidence="2">Uncharacterized protein</fullName>
    </submittedName>
</protein>
<evidence type="ECO:0000313" key="2">
    <source>
        <dbReference type="EMBL" id="MED6140223.1"/>
    </source>
</evidence>
<feature type="compositionally biased region" description="Basic and acidic residues" evidence="1">
    <location>
        <begin position="255"/>
        <end position="268"/>
    </location>
</feature>
<gene>
    <name evidence="2" type="ORF">PIB30_091123</name>
</gene>
<comment type="caution">
    <text evidence="2">The sequence shown here is derived from an EMBL/GenBank/DDBJ whole genome shotgun (WGS) entry which is preliminary data.</text>
</comment>
<name>A0ABU6SWU9_9FABA</name>
<accession>A0ABU6SWU9</accession>
<evidence type="ECO:0000256" key="1">
    <source>
        <dbReference type="SAM" id="MobiDB-lite"/>
    </source>
</evidence>
<evidence type="ECO:0000313" key="3">
    <source>
        <dbReference type="Proteomes" id="UP001341840"/>
    </source>
</evidence>